<comment type="caution">
    <text evidence="1">The sequence shown here is derived from an EMBL/GenBank/DDBJ whole genome shotgun (WGS) entry which is preliminary data.</text>
</comment>
<gene>
    <name evidence="1" type="ORF">V8G57_15740</name>
</gene>
<dbReference type="EMBL" id="JBANDC010000010">
    <property type="protein sequence ID" value="MEM4988846.1"/>
    <property type="molecule type" value="Genomic_DNA"/>
</dbReference>
<name>A0ABU9PXX4_9BURK</name>
<protein>
    <submittedName>
        <fullName evidence="1">Uncharacterized protein</fullName>
    </submittedName>
</protein>
<dbReference type="RefSeq" id="WP_342830178.1">
    <property type="nucleotide sequence ID" value="NZ_JBANDC010000010.1"/>
</dbReference>
<evidence type="ECO:0000313" key="1">
    <source>
        <dbReference type="EMBL" id="MEM4988846.1"/>
    </source>
</evidence>
<accession>A0ABU9PXX4</accession>
<dbReference type="Proteomes" id="UP001495910">
    <property type="component" value="Unassembled WGS sequence"/>
</dbReference>
<keyword evidence="2" id="KW-1185">Reference proteome</keyword>
<reference evidence="1 2" key="1">
    <citation type="submission" date="2024-02" db="EMBL/GenBank/DDBJ databases">
        <title>Draft genome sequence of Collimonas sp. strain H4R21, an effective mineral-weathering bacterial strain isolated from the beech rhizosphere.</title>
        <authorList>
            <person name="Morin E."/>
            <person name="Uroz S."/>
            <person name="Leveau J.H.J."/>
            <person name="Kumar R."/>
            <person name="Rey M.W."/>
            <person name="Pham J."/>
        </authorList>
    </citation>
    <scope>NUCLEOTIDE SEQUENCE [LARGE SCALE GENOMIC DNA]</scope>
    <source>
        <strain evidence="1 2">H4R21</strain>
    </source>
</reference>
<proteinExistence type="predicted"/>
<organism evidence="1 2">
    <name type="scientific">Collimonas rhizosphaerae</name>
    <dbReference type="NCBI Taxonomy" id="3126357"/>
    <lineage>
        <taxon>Bacteria</taxon>
        <taxon>Pseudomonadati</taxon>
        <taxon>Pseudomonadota</taxon>
        <taxon>Betaproteobacteria</taxon>
        <taxon>Burkholderiales</taxon>
        <taxon>Oxalobacteraceae</taxon>
        <taxon>Collimonas</taxon>
    </lineage>
</organism>
<evidence type="ECO:0000313" key="2">
    <source>
        <dbReference type="Proteomes" id="UP001495910"/>
    </source>
</evidence>
<sequence length="123" mass="13195">MKPWLTWALAGVLVAGSFASGWTVNGWRQELVVSRLETDAATVKATLATEARADLARYIDTLQLSSANYLAAQKYQTGQINTIIKDLKHVKDSAPLGADCRPGDARGLLLQRAIDTVNATAAP</sequence>